<dbReference type="PANTHER" id="PTHR10288">
    <property type="entry name" value="KH DOMAIN CONTAINING RNA BINDING PROTEIN"/>
    <property type="match status" value="1"/>
</dbReference>
<keyword evidence="4" id="KW-1185">Reference proteome</keyword>
<dbReference type="InterPro" id="IPR036612">
    <property type="entry name" value="KH_dom_type_1_sf"/>
</dbReference>
<keyword evidence="1" id="KW-0694">RNA-binding</keyword>
<dbReference type="Proteomes" id="UP000324629">
    <property type="component" value="Unassembled WGS sequence"/>
</dbReference>
<evidence type="ECO:0000259" key="2">
    <source>
        <dbReference type="Pfam" id="PF00013"/>
    </source>
</evidence>
<evidence type="ECO:0000313" key="4">
    <source>
        <dbReference type="Proteomes" id="UP000324629"/>
    </source>
</evidence>
<dbReference type="AlphaFoldDB" id="A0A5J4NGB0"/>
<feature type="domain" description="K Homology" evidence="2">
    <location>
        <begin position="12"/>
        <end position="68"/>
    </location>
</feature>
<reference evidence="3 4" key="1">
    <citation type="journal article" date="2019" name="Gigascience">
        <title>Whole-genome sequence of the oriental lung fluke Paragonimus westermani.</title>
        <authorList>
            <person name="Oey H."/>
            <person name="Zakrzewski M."/>
            <person name="Narain K."/>
            <person name="Devi K.R."/>
            <person name="Agatsuma T."/>
            <person name="Nawaratna S."/>
            <person name="Gobert G.N."/>
            <person name="Jones M.K."/>
            <person name="Ragan M.A."/>
            <person name="McManus D.P."/>
            <person name="Krause L."/>
        </authorList>
    </citation>
    <scope>NUCLEOTIDE SEQUENCE [LARGE SCALE GENOMIC DNA]</scope>
    <source>
        <strain evidence="3 4">IND2009</strain>
    </source>
</reference>
<gene>
    <name evidence="3" type="ORF">DEA37_0007674</name>
</gene>
<dbReference type="SUPFAM" id="SSF54791">
    <property type="entry name" value="Eukaryotic type KH-domain (KH-domain type I)"/>
    <property type="match status" value="1"/>
</dbReference>
<sequence>MENNRNEGVDLRLLVHHSQAGCIIGRCGYEIKELREQSSLETIKVYPRLCPVSTDRVSQLLGDLGEVVDCSQATAELLEGAPPNGSRQNCDVRDFDESIASEYGGWCVGHQNSALSMTQRRINLSNAAYGQNSVIATELFGGAGSGVTVAGRTGSQAYAVTQALVENLPHSSAAAMLAATGGQTAGAQVLDPQEMRRRLLLL</sequence>
<keyword evidence="3" id="KW-0687">Ribonucleoprotein</keyword>
<proteinExistence type="predicted"/>
<dbReference type="GO" id="GO:1990904">
    <property type="term" value="C:ribonucleoprotein complex"/>
    <property type="evidence" value="ECO:0007669"/>
    <property type="project" value="UniProtKB-KW"/>
</dbReference>
<accession>A0A5J4NGB0</accession>
<protein>
    <submittedName>
        <fullName evidence="3">Heterogeneous nuclear ribonucleoprotein K</fullName>
    </submittedName>
</protein>
<organism evidence="3 4">
    <name type="scientific">Paragonimus westermani</name>
    <dbReference type="NCBI Taxonomy" id="34504"/>
    <lineage>
        <taxon>Eukaryota</taxon>
        <taxon>Metazoa</taxon>
        <taxon>Spiralia</taxon>
        <taxon>Lophotrochozoa</taxon>
        <taxon>Platyhelminthes</taxon>
        <taxon>Trematoda</taxon>
        <taxon>Digenea</taxon>
        <taxon>Plagiorchiida</taxon>
        <taxon>Troglotremata</taxon>
        <taxon>Troglotrematidae</taxon>
        <taxon>Paragonimus</taxon>
    </lineage>
</organism>
<dbReference type="GO" id="GO:0003723">
    <property type="term" value="F:RNA binding"/>
    <property type="evidence" value="ECO:0007669"/>
    <property type="project" value="UniProtKB-UniRule"/>
</dbReference>
<evidence type="ECO:0000313" key="3">
    <source>
        <dbReference type="EMBL" id="KAA3674279.1"/>
    </source>
</evidence>
<dbReference type="InterPro" id="IPR004088">
    <property type="entry name" value="KH_dom_type_1"/>
</dbReference>
<dbReference type="Pfam" id="PF00013">
    <property type="entry name" value="KH_1"/>
    <property type="match status" value="1"/>
</dbReference>
<dbReference type="Gene3D" id="3.30.1370.10">
    <property type="entry name" value="K Homology domain, type 1"/>
    <property type="match status" value="1"/>
</dbReference>
<dbReference type="EMBL" id="QNGE01003258">
    <property type="protein sequence ID" value="KAA3674279.1"/>
    <property type="molecule type" value="Genomic_DNA"/>
</dbReference>
<dbReference type="PROSITE" id="PS50084">
    <property type="entry name" value="KH_TYPE_1"/>
    <property type="match status" value="1"/>
</dbReference>
<name>A0A5J4NGB0_9TREM</name>
<evidence type="ECO:0000256" key="1">
    <source>
        <dbReference type="PROSITE-ProRule" id="PRU00117"/>
    </source>
</evidence>
<comment type="caution">
    <text evidence="3">The sequence shown here is derived from an EMBL/GenBank/DDBJ whole genome shotgun (WGS) entry which is preliminary data.</text>
</comment>